<reference evidence="5" key="1">
    <citation type="submission" date="2020-03" db="EMBL/GenBank/DDBJ databases">
        <authorList>
            <person name="Weist P."/>
        </authorList>
    </citation>
    <scope>NUCLEOTIDE SEQUENCE</scope>
</reference>
<dbReference type="EMBL" id="CADEAL010001931">
    <property type="protein sequence ID" value="CAB1436722.1"/>
    <property type="molecule type" value="Genomic_DNA"/>
</dbReference>
<dbReference type="PROSITE" id="PS50835">
    <property type="entry name" value="IG_LIKE"/>
    <property type="match status" value="2"/>
</dbReference>
<evidence type="ECO:0000313" key="6">
    <source>
        <dbReference type="Proteomes" id="UP001153269"/>
    </source>
</evidence>
<dbReference type="SMART" id="SM00408">
    <property type="entry name" value="IGc2"/>
    <property type="match status" value="1"/>
</dbReference>
<evidence type="ECO:0000313" key="5">
    <source>
        <dbReference type="EMBL" id="CAB1436722.1"/>
    </source>
</evidence>
<keyword evidence="2" id="KW-1133">Transmembrane helix</keyword>
<evidence type="ECO:0000256" key="3">
    <source>
        <dbReference type="SAM" id="SignalP"/>
    </source>
</evidence>
<feature type="chain" id="PRO_5040201604" description="Ig-like domain-containing protein" evidence="3">
    <location>
        <begin position="25"/>
        <end position="467"/>
    </location>
</feature>
<feature type="signal peptide" evidence="3">
    <location>
        <begin position="1"/>
        <end position="24"/>
    </location>
</feature>
<dbReference type="InterPro" id="IPR042474">
    <property type="entry name" value="A33"/>
</dbReference>
<dbReference type="InterPro" id="IPR007110">
    <property type="entry name" value="Ig-like_dom"/>
</dbReference>
<dbReference type="Gene3D" id="2.60.40.10">
    <property type="entry name" value="Immunoglobulins"/>
    <property type="match status" value="2"/>
</dbReference>
<dbReference type="InterPro" id="IPR036179">
    <property type="entry name" value="Ig-like_dom_sf"/>
</dbReference>
<feature type="region of interest" description="Disordered" evidence="1">
    <location>
        <begin position="297"/>
        <end position="364"/>
    </location>
</feature>
<accession>A0A9N7UQ56</accession>
<dbReference type="InterPro" id="IPR003599">
    <property type="entry name" value="Ig_sub"/>
</dbReference>
<feature type="compositionally biased region" description="Basic and acidic residues" evidence="1">
    <location>
        <begin position="297"/>
        <end position="320"/>
    </location>
</feature>
<feature type="domain" description="Ig-like" evidence="4">
    <location>
        <begin position="20"/>
        <end position="140"/>
    </location>
</feature>
<gene>
    <name evidence="5" type="ORF">PLEPLA_LOCUS24755</name>
</gene>
<dbReference type="CDD" id="cd12087">
    <property type="entry name" value="TM_EGFR-like"/>
    <property type="match status" value="1"/>
</dbReference>
<dbReference type="SMART" id="SM00409">
    <property type="entry name" value="IG"/>
    <property type="match status" value="2"/>
</dbReference>
<feature type="transmembrane region" description="Helical" evidence="2">
    <location>
        <begin position="439"/>
        <end position="458"/>
    </location>
</feature>
<feature type="domain" description="Ig-like" evidence="4">
    <location>
        <begin position="149"/>
        <end position="237"/>
    </location>
</feature>
<dbReference type="GO" id="GO:0005886">
    <property type="term" value="C:plasma membrane"/>
    <property type="evidence" value="ECO:0007669"/>
    <property type="project" value="InterPro"/>
</dbReference>
<proteinExistence type="predicted"/>
<evidence type="ECO:0000256" key="2">
    <source>
        <dbReference type="SAM" id="Phobius"/>
    </source>
</evidence>
<dbReference type="InterPro" id="IPR013106">
    <property type="entry name" value="Ig_V-set"/>
</dbReference>
<evidence type="ECO:0000256" key="1">
    <source>
        <dbReference type="SAM" id="MobiDB-lite"/>
    </source>
</evidence>
<keyword evidence="3" id="KW-0732">Signal</keyword>
<comment type="caution">
    <text evidence="5">The sequence shown here is derived from an EMBL/GenBank/DDBJ whole genome shotgun (WGS) entry which is preliminary data.</text>
</comment>
<organism evidence="5 6">
    <name type="scientific">Pleuronectes platessa</name>
    <name type="common">European plaice</name>
    <dbReference type="NCBI Taxonomy" id="8262"/>
    <lineage>
        <taxon>Eukaryota</taxon>
        <taxon>Metazoa</taxon>
        <taxon>Chordata</taxon>
        <taxon>Craniata</taxon>
        <taxon>Vertebrata</taxon>
        <taxon>Euteleostomi</taxon>
        <taxon>Actinopterygii</taxon>
        <taxon>Neopterygii</taxon>
        <taxon>Teleostei</taxon>
        <taxon>Neoteleostei</taxon>
        <taxon>Acanthomorphata</taxon>
        <taxon>Carangaria</taxon>
        <taxon>Pleuronectiformes</taxon>
        <taxon>Pleuronectoidei</taxon>
        <taxon>Pleuronectidae</taxon>
        <taxon>Pleuronectes</taxon>
    </lineage>
</organism>
<feature type="transmembrane region" description="Helical" evidence="2">
    <location>
        <begin position="246"/>
        <end position="268"/>
    </location>
</feature>
<dbReference type="PANTHER" id="PTHR44969">
    <property type="entry name" value="CELL SURFACE A33 ANTIGEN"/>
    <property type="match status" value="1"/>
</dbReference>
<sequence>MATKKQVGWRKLFLILTVLPCCRSLEVSIPEPEYMVARGGDVALTCSFIPARTDFNTIVLRWDVDPEEINAPMESVATYFVNNPIDIAPAFEGRATLEVDLQNRVSTLTLKKVTIRDSRRFQCNVLIPNDDEGNTAASTSLLVLVPPSPPVCSINGRAEYWNDISLTCSSEEGSPQPVYEWKSFDVRNAPRAFPPKTTEKDGVLSLFNISRETSGIFTCTSTNRVGTASCNFTLAVTPGGMSEGSVAGIAVGVLAGFLVLGIVVFCCWRKKGKKDKYAEGAPAGVEFYDRDAPEAEERYLDNETSSETKQHKQHEEKEAALRSTYTAAVGHTFDDDQNSHSGKGSDIDSKRYRDDKPNHYPVTDSTNNPIFPVAAVIDLMSLVIVMAAAETDSTINAIVPVAAEIDSMSLVIVMAAAEIDLTIHVIITVAAEIDLTTNVITTVAAEIISMSLVVVIGLKYRDDQNRP</sequence>
<dbReference type="PANTHER" id="PTHR44969:SF1">
    <property type="entry name" value="CELL SURFACE A33 ANTIGEN"/>
    <property type="match status" value="1"/>
</dbReference>
<keyword evidence="2" id="KW-0472">Membrane</keyword>
<name>A0A9N7UQ56_PLEPL</name>
<evidence type="ECO:0000259" key="4">
    <source>
        <dbReference type="PROSITE" id="PS50835"/>
    </source>
</evidence>
<keyword evidence="2" id="KW-0812">Transmembrane</keyword>
<dbReference type="AlphaFoldDB" id="A0A9N7UQ56"/>
<dbReference type="InterPro" id="IPR003598">
    <property type="entry name" value="Ig_sub2"/>
</dbReference>
<feature type="transmembrane region" description="Helical" evidence="2">
    <location>
        <begin position="410"/>
        <end position="433"/>
    </location>
</feature>
<dbReference type="Pfam" id="PF13927">
    <property type="entry name" value="Ig_3"/>
    <property type="match status" value="1"/>
</dbReference>
<dbReference type="Pfam" id="PF07686">
    <property type="entry name" value="V-set"/>
    <property type="match status" value="1"/>
</dbReference>
<dbReference type="InterPro" id="IPR013783">
    <property type="entry name" value="Ig-like_fold"/>
</dbReference>
<keyword evidence="6" id="KW-1185">Reference proteome</keyword>
<feature type="compositionally biased region" description="Basic and acidic residues" evidence="1">
    <location>
        <begin position="332"/>
        <end position="358"/>
    </location>
</feature>
<dbReference type="SUPFAM" id="SSF48726">
    <property type="entry name" value="Immunoglobulin"/>
    <property type="match status" value="2"/>
</dbReference>
<dbReference type="Proteomes" id="UP001153269">
    <property type="component" value="Unassembled WGS sequence"/>
</dbReference>
<protein>
    <recommendedName>
        <fullName evidence="4">Ig-like domain-containing protein</fullName>
    </recommendedName>
</protein>